<organism evidence="1 2">
    <name type="scientific">Brassica cretica</name>
    <name type="common">Mustard</name>
    <dbReference type="NCBI Taxonomy" id="69181"/>
    <lineage>
        <taxon>Eukaryota</taxon>
        <taxon>Viridiplantae</taxon>
        <taxon>Streptophyta</taxon>
        <taxon>Embryophyta</taxon>
        <taxon>Tracheophyta</taxon>
        <taxon>Spermatophyta</taxon>
        <taxon>Magnoliopsida</taxon>
        <taxon>eudicotyledons</taxon>
        <taxon>Gunneridae</taxon>
        <taxon>Pentapetalae</taxon>
        <taxon>rosids</taxon>
        <taxon>malvids</taxon>
        <taxon>Brassicales</taxon>
        <taxon>Brassicaceae</taxon>
        <taxon>Brassiceae</taxon>
        <taxon>Brassica</taxon>
    </lineage>
</organism>
<keyword evidence="2" id="KW-1185">Reference proteome</keyword>
<reference evidence="1 2" key="1">
    <citation type="journal article" date="2020" name="BMC Genomics">
        <title>Intraspecific diversification of the crop wild relative Brassica cretica Lam. using demographic model selection.</title>
        <authorList>
            <person name="Kioukis A."/>
            <person name="Michalopoulou V.A."/>
            <person name="Briers L."/>
            <person name="Pirintsos S."/>
            <person name="Studholme D.J."/>
            <person name="Pavlidis P."/>
            <person name="Sarris P.F."/>
        </authorList>
    </citation>
    <scope>NUCLEOTIDE SEQUENCE [LARGE SCALE GENOMIC DNA]</scope>
    <source>
        <strain evidence="2">cv. PFS-1207/04</strain>
    </source>
</reference>
<dbReference type="EMBL" id="QGKV02000832">
    <property type="protein sequence ID" value="KAF3545194.1"/>
    <property type="molecule type" value="Genomic_DNA"/>
</dbReference>
<evidence type="ECO:0000313" key="1">
    <source>
        <dbReference type="EMBL" id="KAF3545194.1"/>
    </source>
</evidence>
<accession>A0ABQ7C051</accession>
<comment type="caution">
    <text evidence="1">The sequence shown here is derived from an EMBL/GenBank/DDBJ whole genome shotgun (WGS) entry which is preliminary data.</text>
</comment>
<evidence type="ECO:0000313" key="2">
    <source>
        <dbReference type="Proteomes" id="UP000266723"/>
    </source>
</evidence>
<dbReference type="Proteomes" id="UP000266723">
    <property type="component" value="Unassembled WGS sequence"/>
</dbReference>
<gene>
    <name evidence="1" type="ORF">DY000_02008827</name>
</gene>
<proteinExistence type="predicted"/>
<name>A0ABQ7C051_BRACR</name>
<sequence length="76" mass="8732">MRFPFHRRRDLGYCNLCGGIGSQLPLSRSVDSPIVFSDLLRYENGDVSRERNDETRIRSPSLLSFCLHVFPKNVSC</sequence>
<protein>
    <submittedName>
        <fullName evidence="1">Uncharacterized protein</fullName>
    </submittedName>
</protein>